<comment type="caution">
    <text evidence="9">The sequence shown here is derived from an EMBL/GenBank/DDBJ whole genome shotgun (WGS) entry which is preliminary data.</text>
</comment>
<keyword evidence="10" id="KW-1185">Reference proteome</keyword>
<name>A0A7J7YFK2_MYOMY</name>
<evidence type="ECO:0000256" key="5">
    <source>
        <dbReference type="ARBA" id="ARBA00023242"/>
    </source>
</evidence>
<dbReference type="GO" id="GO:0016251">
    <property type="term" value="F:RNA polymerase II general transcription initiation factor activity"/>
    <property type="evidence" value="ECO:0007669"/>
    <property type="project" value="TreeGrafter"/>
</dbReference>
<dbReference type="Pfam" id="PF04658">
    <property type="entry name" value="TAFII55_N"/>
    <property type="match status" value="1"/>
</dbReference>
<accession>A0A7J7YFK2</accession>
<keyword evidence="4" id="KW-0804">Transcription</keyword>
<dbReference type="PANTHER" id="PTHR12228">
    <property type="entry name" value="TRANSCRIPTION INITIATION FACTOR TFIID 55 KD SUBUNIT-RELATED"/>
    <property type="match status" value="1"/>
</dbReference>
<sequence length="567" mass="64459">MEYPDGQFSQLSECNSKLQTLISETISFQEPQIVVDSGTKTASGCRTQIAGEQGTSTLVDHGARTDAYVSAQGDAQTAARPPLENLTGRQGGSGGVASGEGLCALLLPVAAQSTRRLPSDPMACFPVAHTRPLRNRQGREGCLPRSAFRVPLRVRGGAEMSKHQHEAPYEIENQFIWRLPPEHAATVREIIQSGSVAMKDKLKIDLSSDGRHAAVEVKDVSLTAKVVDLPCVIGSLKTLDNKMFYKTADISQMLVCTADGDLHSSPEEAVTSTDLKVIKKKEKERQKKYAWKHGITPPLKNVRKKRFRKTRRKLVDFKQVKEVSFTECTDSPDPEKEVKRLLRSDAEAVSVRWEVIAEGETKEIESKGSVPSFEMSPGTSGYKRGDSSPEYHMLRRILNDSSNSSDDEEEKNKYQDEDEDEDEEEEEEEEEDDDDDDDDDEEFYYDDENEEAEQYYEENMERELQAKLIEFGQCKTKEGISLIVVEIRKHIHYMEKKIQEIQCRAQRQKNLIKKVENLTLKIHNALFTQFVFQNHLYSVLEQLELQKKQKNEQIISLQEKLKFFLEK</sequence>
<feature type="domain" description="TAFII55 protein conserved region" evidence="8">
    <location>
        <begin position="171"/>
        <end position="350"/>
    </location>
</feature>
<dbReference type="CDD" id="cd08047">
    <property type="entry name" value="TAF7"/>
    <property type="match status" value="1"/>
</dbReference>
<dbReference type="GO" id="GO:0005669">
    <property type="term" value="C:transcription factor TFIID complex"/>
    <property type="evidence" value="ECO:0007669"/>
    <property type="project" value="InterPro"/>
</dbReference>
<protein>
    <submittedName>
        <fullName evidence="9">TATA-box binding protein associated factor 7 like</fullName>
    </submittedName>
</protein>
<evidence type="ECO:0000256" key="6">
    <source>
        <dbReference type="SAM" id="Coils"/>
    </source>
</evidence>
<evidence type="ECO:0000256" key="1">
    <source>
        <dbReference type="ARBA" id="ARBA00004123"/>
    </source>
</evidence>
<keyword evidence="5" id="KW-0539">Nucleus</keyword>
<comment type="subcellular location">
    <subcellularLocation>
        <location evidence="1">Nucleus</location>
    </subcellularLocation>
</comment>
<dbReference type="SMART" id="SM01370">
    <property type="entry name" value="TAFII55_N"/>
    <property type="match status" value="1"/>
</dbReference>
<feature type="region of interest" description="Disordered" evidence="7">
    <location>
        <begin position="363"/>
        <end position="442"/>
    </location>
</feature>
<keyword evidence="6" id="KW-0175">Coiled coil</keyword>
<dbReference type="VEuPathDB" id="HostDB:GeneID_118654719"/>
<evidence type="ECO:0000256" key="2">
    <source>
        <dbReference type="ARBA" id="ARBA00009368"/>
    </source>
</evidence>
<evidence type="ECO:0000256" key="4">
    <source>
        <dbReference type="ARBA" id="ARBA00023163"/>
    </source>
</evidence>
<dbReference type="AlphaFoldDB" id="A0A7J7YFK2"/>
<feature type="region of interest" description="Disordered" evidence="7">
    <location>
        <begin position="70"/>
        <end position="92"/>
    </location>
</feature>
<comment type="similarity">
    <text evidence="2">Belongs to the TAF7 family.</text>
</comment>
<feature type="coiled-coil region" evidence="6">
    <location>
        <begin position="498"/>
        <end position="567"/>
    </location>
</feature>
<dbReference type="EMBL" id="JABWUV010000004">
    <property type="protein sequence ID" value="KAF6360761.1"/>
    <property type="molecule type" value="Genomic_DNA"/>
</dbReference>
<evidence type="ECO:0000256" key="3">
    <source>
        <dbReference type="ARBA" id="ARBA00023015"/>
    </source>
</evidence>
<feature type="compositionally biased region" description="Basic and acidic residues" evidence="7">
    <location>
        <begin position="383"/>
        <end position="393"/>
    </location>
</feature>
<evidence type="ECO:0000313" key="10">
    <source>
        <dbReference type="Proteomes" id="UP000527355"/>
    </source>
</evidence>
<evidence type="ECO:0000313" key="9">
    <source>
        <dbReference type="EMBL" id="KAF6360761.1"/>
    </source>
</evidence>
<dbReference type="GO" id="GO:0051123">
    <property type="term" value="P:RNA polymerase II preinitiation complex assembly"/>
    <property type="evidence" value="ECO:0007669"/>
    <property type="project" value="TreeGrafter"/>
</dbReference>
<proteinExistence type="inferred from homology"/>
<gene>
    <name evidence="9" type="ORF">mMyoMyo1_018734</name>
</gene>
<dbReference type="InterPro" id="IPR037817">
    <property type="entry name" value="TAF7"/>
</dbReference>
<organism evidence="9 10">
    <name type="scientific">Myotis myotis</name>
    <name type="common">Greater mouse-eared bat</name>
    <name type="synonym">Vespertilio myotis</name>
    <dbReference type="NCBI Taxonomy" id="51298"/>
    <lineage>
        <taxon>Eukaryota</taxon>
        <taxon>Metazoa</taxon>
        <taxon>Chordata</taxon>
        <taxon>Craniata</taxon>
        <taxon>Vertebrata</taxon>
        <taxon>Euteleostomi</taxon>
        <taxon>Mammalia</taxon>
        <taxon>Eutheria</taxon>
        <taxon>Laurasiatheria</taxon>
        <taxon>Chiroptera</taxon>
        <taxon>Yangochiroptera</taxon>
        <taxon>Vespertilionidae</taxon>
        <taxon>Myotis</taxon>
    </lineage>
</organism>
<reference evidence="9 10" key="1">
    <citation type="journal article" date="2020" name="Nature">
        <title>Six reference-quality genomes reveal evolution of bat adaptations.</title>
        <authorList>
            <person name="Jebb D."/>
            <person name="Huang Z."/>
            <person name="Pippel M."/>
            <person name="Hughes G.M."/>
            <person name="Lavrichenko K."/>
            <person name="Devanna P."/>
            <person name="Winkler S."/>
            <person name="Jermiin L.S."/>
            <person name="Skirmuntt E.C."/>
            <person name="Katzourakis A."/>
            <person name="Burkitt-Gray L."/>
            <person name="Ray D.A."/>
            <person name="Sullivan K.A.M."/>
            <person name="Roscito J.G."/>
            <person name="Kirilenko B.M."/>
            <person name="Davalos L.M."/>
            <person name="Corthals A.P."/>
            <person name="Power M.L."/>
            <person name="Jones G."/>
            <person name="Ransome R.D."/>
            <person name="Dechmann D.K.N."/>
            <person name="Locatelli A.G."/>
            <person name="Puechmaille S.J."/>
            <person name="Fedrigo O."/>
            <person name="Jarvis E.D."/>
            <person name="Hiller M."/>
            <person name="Vernes S.C."/>
            <person name="Myers E.W."/>
            <person name="Teeling E.C."/>
        </authorList>
    </citation>
    <scope>NUCLEOTIDE SEQUENCE [LARGE SCALE GENOMIC DNA]</scope>
    <source>
        <strain evidence="9">MMyoMyo1</strain>
        <tissue evidence="9">Flight muscle</tissue>
    </source>
</reference>
<evidence type="ECO:0000259" key="8">
    <source>
        <dbReference type="SMART" id="SM01370"/>
    </source>
</evidence>
<dbReference type="PANTHER" id="PTHR12228:SF8">
    <property type="entry name" value="TRANSCRIPTION INITIATION FACTOR TFIID SUBUNIT 7-LIKE"/>
    <property type="match status" value="1"/>
</dbReference>
<dbReference type="Proteomes" id="UP000527355">
    <property type="component" value="Unassembled WGS sequence"/>
</dbReference>
<feature type="compositionally biased region" description="Acidic residues" evidence="7">
    <location>
        <begin position="416"/>
        <end position="442"/>
    </location>
</feature>
<keyword evidence="3" id="KW-0805">Transcription regulation</keyword>
<dbReference type="InterPro" id="IPR006751">
    <property type="entry name" value="TAFII55_prot_cons_reg"/>
</dbReference>
<evidence type="ECO:0000256" key="7">
    <source>
        <dbReference type="SAM" id="MobiDB-lite"/>
    </source>
</evidence>